<dbReference type="Proteomes" id="UP000238083">
    <property type="component" value="Unassembled WGS sequence"/>
</dbReference>
<dbReference type="EMBL" id="PVZF01000003">
    <property type="protein sequence ID" value="PRY16899.1"/>
    <property type="molecule type" value="Genomic_DNA"/>
</dbReference>
<name>A0A2T0R6V3_9ACTN</name>
<gene>
    <name evidence="2" type="ORF">CLV37_103331</name>
</gene>
<evidence type="ECO:0000259" key="1">
    <source>
        <dbReference type="Pfam" id="PF01261"/>
    </source>
</evidence>
<dbReference type="InterPro" id="IPR013022">
    <property type="entry name" value="Xyl_isomerase-like_TIM-brl"/>
</dbReference>
<dbReference type="PANTHER" id="PTHR12110:SF41">
    <property type="entry name" value="INOSOSE DEHYDRATASE"/>
    <property type="match status" value="1"/>
</dbReference>
<accession>A0A2T0R6V3</accession>
<comment type="caution">
    <text evidence="2">The sequence shown here is derived from an EMBL/GenBank/DDBJ whole genome shotgun (WGS) entry which is preliminary data.</text>
</comment>
<dbReference type="Pfam" id="PF01261">
    <property type="entry name" value="AP_endonuc_2"/>
    <property type="match status" value="1"/>
</dbReference>
<keyword evidence="3" id="KW-1185">Reference proteome</keyword>
<protein>
    <submittedName>
        <fullName evidence="2">Inosose dehydratase</fullName>
    </submittedName>
</protein>
<dbReference type="Gene3D" id="3.20.20.150">
    <property type="entry name" value="Divalent-metal-dependent TIM barrel enzymes"/>
    <property type="match status" value="1"/>
</dbReference>
<dbReference type="PANTHER" id="PTHR12110">
    <property type="entry name" value="HYDROXYPYRUVATE ISOMERASE"/>
    <property type="match status" value="1"/>
</dbReference>
<evidence type="ECO:0000313" key="3">
    <source>
        <dbReference type="Proteomes" id="UP000238083"/>
    </source>
</evidence>
<dbReference type="AlphaFoldDB" id="A0A2T0R6V3"/>
<evidence type="ECO:0000313" key="2">
    <source>
        <dbReference type="EMBL" id="PRY16899.1"/>
    </source>
</evidence>
<dbReference type="OrthoDB" id="104997at2"/>
<proteinExistence type="predicted"/>
<feature type="domain" description="Xylose isomerase-like TIM barrel" evidence="1">
    <location>
        <begin position="47"/>
        <end position="300"/>
    </location>
</feature>
<dbReference type="InterPro" id="IPR036237">
    <property type="entry name" value="Xyl_isomerase-like_sf"/>
</dbReference>
<dbReference type="RefSeq" id="WP_106209209.1">
    <property type="nucleotide sequence ID" value="NZ_PVZF01000003.1"/>
</dbReference>
<organism evidence="2 3">
    <name type="scientific">Kineococcus rhizosphaerae</name>
    <dbReference type="NCBI Taxonomy" id="559628"/>
    <lineage>
        <taxon>Bacteria</taxon>
        <taxon>Bacillati</taxon>
        <taxon>Actinomycetota</taxon>
        <taxon>Actinomycetes</taxon>
        <taxon>Kineosporiales</taxon>
        <taxon>Kineosporiaceae</taxon>
        <taxon>Kineococcus</taxon>
    </lineage>
</organism>
<dbReference type="SUPFAM" id="SSF51658">
    <property type="entry name" value="Xylose isomerase-like"/>
    <property type="match status" value="1"/>
</dbReference>
<reference evidence="2 3" key="1">
    <citation type="submission" date="2018-03" db="EMBL/GenBank/DDBJ databases">
        <title>Genomic Encyclopedia of Archaeal and Bacterial Type Strains, Phase II (KMG-II): from individual species to whole genera.</title>
        <authorList>
            <person name="Goeker M."/>
        </authorList>
    </citation>
    <scope>NUCLEOTIDE SEQUENCE [LARGE SCALE GENOMIC DNA]</scope>
    <source>
        <strain evidence="2 3">DSM 19711</strain>
    </source>
</reference>
<dbReference type="InterPro" id="IPR050312">
    <property type="entry name" value="IolE/XylAMocC-like"/>
</dbReference>
<sequence>MSHIESEPQYGVDLVTFYHPGFWGVSTAEEMVAWCAEHPREMWDRMLDALAEADVPWIELTFPPLDFRSALAAFGSVDGVLEAFAARGVRVLSGFCNGTHWGGLSPQEAVAEMAEYAAFLRGTGAGILVLGTPMLAGGPDAPVQALSADEHRRLLEHLARVCDAVGASLADTGIRLAVHTESHSITVAAEDVRTLMGLTDPALVGLCPDSAHITLSGGDPVALAREFADRVLVSHWKDAAGPFPADLVLDEDVHAVHRRFMRPMGDGVVDWPAWAAVMAGTPTAGVRLLELDAAPDPVAELRAARAVADGLVPAAG</sequence>